<dbReference type="AlphaFoldDB" id="A0A514CKC5"/>
<reference evidence="8 9" key="1">
    <citation type="submission" date="2019-06" db="EMBL/GenBank/DDBJ databases">
        <title>Echinicola alkalisoli sp. nov. isolated from saline soil.</title>
        <authorList>
            <person name="Sun J.-Q."/>
            <person name="Xu L."/>
        </authorList>
    </citation>
    <scope>NUCLEOTIDE SEQUENCE [LARGE SCALE GENOMIC DNA]</scope>
    <source>
        <strain evidence="8 9">LN3S3</strain>
    </source>
</reference>
<dbReference type="Pfam" id="PF14322">
    <property type="entry name" value="SusD-like_3"/>
    <property type="match status" value="1"/>
</dbReference>
<evidence type="ECO:0000313" key="8">
    <source>
        <dbReference type="EMBL" id="QDH80240.1"/>
    </source>
</evidence>
<dbReference type="OrthoDB" id="691907at2"/>
<dbReference type="RefSeq" id="WP_141615476.1">
    <property type="nucleotide sequence ID" value="NZ_CP041253.1"/>
</dbReference>
<dbReference type="PROSITE" id="PS51257">
    <property type="entry name" value="PROKAR_LIPOPROTEIN"/>
    <property type="match status" value="1"/>
</dbReference>
<comment type="subcellular location">
    <subcellularLocation>
        <location evidence="1">Cell outer membrane</location>
    </subcellularLocation>
</comment>
<dbReference type="Pfam" id="PF07980">
    <property type="entry name" value="SusD_RagB"/>
    <property type="match status" value="1"/>
</dbReference>
<dbReference type="Gene3D" id="1.25.40.390">
    <property type="match status" value="1"/>
</dbReference>
<keyword evidence="4" id="KW-0472">Membrane</keyword>
<evidence type="ECO:0000256" key="1">
    <source>
        <dbReference type="ARBA" id="ARBA00004442"/>
    </source>
</evidence>
<dbReference type="InterPro" id="IPR033985">
    <property type="entry name" value="SusD-like_N"/>
</dbReference>
<dbReference type="Proteomes" id="UP000316614">
    <property type="component" value="Chromosome"/>
</dbReference>
<accession>A0A514CKC5</accession>
<keyword evidence="5" id="KW-0998">Cell outer membrane</keyword>
<comment type="similarity">
    <text evidence="2">Belongs to the SusD family.</text>
</comment>
<dbReference type="CDD" id="cd08977">
    <property type="entry name" value="SusD"/>
    <property type="match status" value="1"/>
</dbReference>
<dbReference type="SUPFAM" id="SSF48452">
    <property type="entry name" value="TPR-like"/>
    <property type="match status" value="1"/>
</dbReference>
<protein>
    <submittedName>
        <fullName evidence="8">RagB/SusD family nutrient uptake outer membrane protein</fullName>
    </submittedName>
</protein>
<feature type="domain" description="SusD-like N-terminal" evidence="7">
    <location>
        <begin position="95"/>
        <end position="230"/>
    </location>
</feature>
<dbReference type="KEGG" id="echi:FKX85_14805"/>
<evidence type="ECO:0000256" key="3">
    <source>
        <dbReference type="ARBA" id="ARBA00022729"/>
    </source>
</evidence>
<name>A0A514CKC5_9BACT</name>
<proteinExistence type="inferred from homology"/>
<evidence type="ECO:0000256" key="5">
    <source>
        <dbReference type="ARBA" id="ARBA00023237"/>
    </source>
</evidence>
<dbReference type="EMBL" id="CP041253">
    <property type="protein sequence ID" value="QDH80240.1"/>
    <property type="molecule type" value="Genomic_DNA"/>
</dbReference>
<dbReference type="GO" id="GO:0009279">
    <property type="term" value="C:cell outer membrane"/>
    <property type="evidence" value="ECO:0007669"/>
    <property type="project" value="UniProtKB-SubCell"/>
</dbReference>
<evidence type="ECO:0000256" key="4">
    <source>
        <dbReference type="ARBA" id="ARBA00023136"/>
    </source>
</evidence>
<organism evidence="8 9">
    <name type="scientific">Echinicola soli</name>
    <dbReference type="NCBI Taxonomy" id="2591634"/>
    <lineage>
        <taxon>Bacteria</taxon>
        <taxon>Pseudomonadati</taxon>
        <taxon>Bacteroidota</taxon>
        <taxon>Cytophagia</taxon>
        <taxon>Cytophagales</taxon>
        <taxon>Cyclobacteriaceae</taxon>
        <taxon>Echinicola</taxon>
    </lineage>
</organism>
<gene>
    <name evidence="8" type="ORF">FKX85_14805</name>
</gene>
<evidence type="ECO:0000256" key="2">
    <source>
        <dbReference type="ARBA" id="ARBA00006275"/>
    </source>
</evidence>
<keyword evidence="3" id="KW-0732">Signal</keyword>
<evidence type="ECO:0000259" key="6">
    <source>
        <dbReference type="Pfam" id="PF07980"/>
    </source>
</evidence>
<feature type="domain" description="RagB/SusD" evidence="6">
    <location>
        <begin position="379"/>
        <end position="527"/>
    </location>
</feature>
<keyword evidence="9" id="KW-1185">Reference proteome</keyword>
<evidence type="ECO:0000259" key="7">
    <source>
        <dbReference type="Pfam" id="PF14322"/>
    </source>
</evidence>
<sequence>MKKLSIIYLVAVVLLSSCEGFLEEKPKDEVSSTQYFARPEHARDAVNALYRTGAMQLYEANGSYAGARIMFGPYLSGFVDNEYKGQEVHVQRGQTMTYDGLNLSSYFNSMWSDMYVGISRANNAIKYIPETPGLSESEMNKYMAEARFFRAFNYYYLVRMFGAVPLITEPYESLEELFPERTAPSQVYALITEDLEAAISSGGLADVSMTSNSGRISASVAQTVLAEVYLTMSGEAVGQDNYANAAQVAREIVDSGQYSLVQHSKNGQGQLTENGSAYNKLKDSEQVPGEYIYYYEYEIGIANNIYPSWCYPSTISPLLAYAIANNAYGPTNDLIASYDPENDLRVQEKQYFHSSIELDGETVEFQRAPFMWENKEAAYETALSGREMPIYTYADVLLIGAEAIARSEGVTSEAVDYLAQIRERAYWNSSSAAIRSELATMSTDQFVEEVWKERVRELVFEFPIWFDVMRTGKFPRPVGDGSGEITFVDAVGATNYFNGTIKAQNMLYPLPEQELQRNPSLEQNPGYAN</sequence>
<dbReference type="InterPro" id="IPR012944">
    <property type="entry name" value="SusD_RagB_dom"/>
</dbReference>
<evidence type="ECO:0000313" key="9">
    <source>
        <dbReference type="Proteomes" id="UP000316614"/>
    </source>
</evidence>
<dbReference type="InterPro" id="IPR011990">
    <property type="entry name" value="TPR-like_helical_dom_sf"/>
</dbReference>